<keyword evidence="2" id="KW-1185">Reference proteome</keyword>
<reference evidence="1 2" key="1">
    <citation type="submission" date="2021-02" db="EMBL/GenBank/DDBJ databases">
        <title>De Novo genome assembly of isolated myxobacteria.</title>
        <authorList>
            <person name="Stevens D.C."/>
        </authorList>
    </citation>
    <scope>NUCLEOTIDE SEQUENCE [LARGE SCALE GENOMIC DNA]</scope>
    <source>
        <strain evidence="2">SCPEA02</strain>
    </source>
</reference>
<dbReference type="EMBL" id="CP071090">
    <property type="protein sequence ID" value="QSQ26695.1"/>
    <property type="molecule type" value="Genomic_DNA"/>
</dbReference>
<name>A0ABX7P882_9BACT</name>
<proteinExistence type="predicted"/>
<gene>
    <name evidence="1" type="ORF">JY651_17945</name>
</gene>
<accession>A0ABX7P882</accession>
<organism evidence="1 2">
    <name type="scientific">Pyxidicoccus parkwayensis</name>
    <dbReference type="NCBI Taxonomy" id="2813578"/>
    <lineage>
        <taxon>Bacteria</taxon>
        <taxon>Pseudomonadati</taxon>
        <taxon>Myxococcota</taxon>
        <taxon>Myxococcia</taxon>
        <taxon>Myxococcales</taxon>
        <taxon>Cystobacterineae</taxon>
        <taxon>Myxococcaceae</taxon>
        <taxon>Pyxidicoccus</taxon>
    </lineage>
</organism>
<sequence length="420" mass="45013">MFRQSGLILLFVLAAACGHPVDSTYAGDPLVTLRGQASLSATNRPDGPVRLTLAWYPGLVDDSAAQPSAPASILTEDIAFQSTFPADFALPLTQPPPEAARVAVGGRIRGRAATGFLLAYRDMNDNHRLDPLPARGGLSNRDRVVGSSWGGADSYVLLYLEEAQDADTGLKRGFNLVHITVDGGGVVQLDTPIPLALSAGSAQLDLLACEVAWDQSSESEPPCGLDFEQPPPPEGTLEVHGSVSLEGRAVTVYLYIDRDDVRLNDATVTVAGRPIPYVNDRFAYYLEETDSTLLSEGGTVELVVRWGDTVDRRLLTVPDDFSILSPGPGARVKSNTELDVDWTAARGAVAYDVTLEAPDAPELNPLTRSFTNATDATLLPVSYVGDVTLRVAAVYQAWDASHYGWLSVENVRTRPLTLVP</sequence>
<evidence type="ECO:0000313" key="2">
    <source>
        <dbReference type="Proteomes" id="UP000662747"/>
    </source>
</evidence>
<protein>
    <recommendedName>
        <fullName evidence="3">Lipoprotein</fullName>
    </recommendedName>
</protein>
<evidence type="ECO:0008006" key="3">
    <source>
        <dbReference type="Google" id="ProtNLM"/>
    </source>
</evidence>
<evidence type="ECO:0000313" key="1">
    <source>
        <dbReference type="EMBL" id="QSQ26695.1"/>
    </source>
</evidence>
<dbReference type="PROSITE" id="PS51257">
    <property type="entry name" value="PROKAR_LIPOPROTEIN"/>
    <property type="match status" value="1"/>
</dbReference>
<dbReference type="Proteomes" id="UP000662747">
    <property type="component" value="Chromosome"/>
</dbReference>
<dbReference type="RefSeq" id="WP_206728240.1">
    <property type="nucleotide sequence ID" value="NZ_CP071090.1"/>
</dbReference>